<sequence length="146" mass="16949">MLEFITEVPKNKQIGGVHCVPILENGDLVMVWDKYEQVLTTIGGRLQENESLFDGLNREVMEEAGIELSDERTLFASWYWKEFDAYRLYYLAKVKNFVELPKGYETTGYVIMNFETAIDMIKKIEGREERIEVIRRAGILSGQLES</sequence>
<dbReference type="GO" id="GO:0016787">
    <property type="term" value="F:hydrolase activity"/>
    <property type="evidence" value="ECO:0007669"/>
    <property type="project" value="UniProtKB-KW"/>
</dbReference>
<dbReference type="Pfam" id="PF00293">
    <property type="entry name" value="NUDIX"/>
    <property type="match status" value="1"/>
</dbReference>
<dbReference type="PROSITE" id="PS00893">
    <property type="entry name" value="NUDIX_BOX"/>
    <property type="match status" value="1"/>
</dbReference>
<dbReference type="RefSeq" id="WP_208918601.1">
    <property type="nucleotide sequence ID" value="NZ_LT840184.1"/>
</dbReference>
<dbReference type="Gene3D" id="3.90.79.10">
    <property type="entry name" value="Nucleoside Triphosphate Pyrophosphohydrolase"/>
    <property type="match status" value="1"/>
</dbReference>
<dbReference type="Proteomes" id="UP000192940">
    <property type="component" value="Chromosome I"/>
</dbReference>
<gene>
    <name evidence="3" type="ORF">SAMN05661091_1715</name>
</gene>
<dbReference type="InterPro" id="IPR015797">
    <property type="entry name" value="NUDIX_hydrolase-like_dom_sf"/>
</dbReference>
<reference evidence="3 4" key="1">
    <citation type="submission" date="2017-04" db="EMBL/GenBank/DDBJ databases">
        <authorList>
            <person name="Afonso C.L."/>
            <person name="Miller P.J."/>
            <person name="Scott M.A."/>
            <person name="Spackman E."/>
            <person name="Goraichik I."/>
            <person name="Dimitrov K.M."/>
            <person name="Suarez D.L."/>
            <person name="Swayne D.E."/>
        </authorList>
    </citation>
    <scope>NUCLEOTIDE SEQUENCE [LARGE SCALE GENOMIC DNA]</scope>
    <source>
        <strain evidence="3 4">N3/975</strain>
    </source>
</reference>
<keyword evidence="4" id="KW-1185">Reference proteome</keyword>
<name>A0A1X7H5H1_9BACL</name>
<dbReference type="CDD" id="cd02883">
    <property type="entry name" value="NUDIX_Hydrolase"/>
    <property type="match status" value="1"/>
</dbReference>
<feature type="domain" description="Nudix hydrolase" evidence="2">
    <location>
        <begin position="16"/>
        <end position="125"/>
    </location>
</feature>
<dbReference type="InterPro" id="IPR020084">
    <property type="entry name" value="NUDIX_hydrolase_CS"/>
</dbReference>
<dbReference type="InterPro" id="IPR000086">
    <property type="entry name" value="NUDIX_hydrolase_dom"/>
</dbReference>
<dbReference type="AlphaFoldDB" id="A0A1X7H5H1"/>
<evidence type="ECO:0000313" key="3">
    <source>
        <dbReference type="EMBL" id="SMF79516.1"/>
    </source>
</evidence>
<accession>A0A1X7H5H1</accession>
<evidence type="ECO:0000259" key="2">
    <source>
        <dbReference type="Pfam" id="PF00293"/>
    </source>
</evidence>
<protein>
    <submittedName>
        <fullName evidence="3">NTP pyrophosphohydrolases containing a Zn-finger, probably nucleic-acid-binding</fullName>
    </submittedName>
</protein>
<keyword evidence="1 3" id="KW-0378">Hydrolase</keyword>
<proteinExistence type="predicted"/>
<dbReference type="EMBL" id="LT840184">
    <property type="protein sequence ID" value="SMF79516.1"/>
    <property type="molecule type" value="Genomic_DNA"/>
</dbReference>
<organism evidence="3 4">
    <name type="scientific">Paenibacillus uliginis N3/975</name>
    <dbReference type="NCBI Taxonomy" id="1313296"/>
    <lineage>
        <taxon>Bacteria</taxon>
        <taxon>Bacillati</taxon>
        <taxon>Bacillota</taxon>
        <taxon>Bacilli</taxon>
        <taxon>Bacillales</taxon>
        <taxon>Paenibacillaceae</taxon>
        <taxon>Paenibacillus</taxon>
    </lineage>
</organism>
<evidence type="ECO:0000256" key="1">
    <source>
        <dbReference type="ARBA" id="ARBA00022801"/>
    </source>
</evidence>
<dbReference type="SUPFAM" id="SSF55811">
    <property type="entry name" value="Nudix"/>
    <property type="match status" value="1"/>
</dbReference>
<evidence type="ECO:0000313" key="4">
    <source>
        <dbReference type="Proteomes" id="UP000192940"/>
    </source>
</evidence>